<gene>
    <name evidence="1" type="ORF">EMO91_10750</name>
</gene>
<protein>
    <submittedName>
        <fullName evidence="1">Uncharacterized protein</fullName>
    </submittedName>
</protein>
<proteinExistence type="predicted"/>
<dbReference type="AlphaFoldDB" id="A0A5M9ZHL8"/>
<dbReference type="RefSeq" id="WP_150379954.1">
    <property type="nucleotide sequence ID" value="NZ_RZUH01000009.1"/>
</dbReference>
<comment type="caution">
    <text evidence="1">The sequence shown here is derived from an EMBL/GenBank/DDBJ whole genome shotgun (WGS) entry which is preliminary data.</text>
</comment>
<dbReference type="EMBL" id="RZUH01000009">
    <property type="protein sequence ID" value="KAA8826998.1"/>
    <property type="molecule type" value="Genomic_DNA"/>
</dbReference>
<reference evidence="1 2" key="1">
    <citation type="journal article" date="2019" name="Syst. Appl. Microbiol.">
        <title>Characterization of Bifidobacterium species in feaces of the Egyptian fruit bat: Description of B. vespertilionis sp. nov. and B. rousetti sp. nov.</title>
        <authorList>
            <person name="Modesto M."/>
            <person name="Satti M."/>
            <person name="Watanabe K."/>
            <person name="Puglisi E."/>
            <person name="Morelli L."/>
            <person name="Huang C.-H."/>
            <person name="Liou J.-S."/>
            <person name="Miyashita M."/>
            <person name="Tamura T."/>
            <person name="Saito S."/>
            <person name="Mori K."/>
            <person name="Huang L."/>
            <person name="Sciavilla P."/>
            <person name="Sandri C."/>
            <person name="Spiezio C."/>
            <person name="Vitali F."/>
            <person name="Cavalieri D."/>
            <person name="Perpetuini G."/>
            <person name="Tofalo R."/>
            <person name="Bonetti A."/>
            <person name="Arita M."/>
            <person name="Mattarelli P."/>
        </authorList>
    </citation>
    <scope>NUCLEOTIDE SEQUENCE [LARGE SCALE GENOMIC DNA]</scope>
    <source>
        <strain evidence="1 2">RST17</strain>
    </source>
</reference>
<dbReference type="SUPFAM" id="SSF52540">
    <property type="entry name" value="P-loop containing nucleoside triphosphate hydrolases"/>
    <property type="match status" value="1"/>
</dbReference>
<organism evidence="1 2">
    <name type="scientific">Bifidobacterium myosotis</name>
    <dbReference type="NCBI Taxonomy" id="1630166"/>
    <lineage>
        <taxon>Bacteria</taxon>
        <taxon>Bacillati</taxon>
        <taxon>Actinomycetota</taxon>
        <taxon>Actinomycetes</taxon>
        <taxon>Bifidobacteriales</taxon>
        <taxon>Bifidobacteriaceae</taxon>
        <taxon>Bifidobacterium</taxon>
    </lineage>
</organism>
<dbReference type="InterPro" id="IPR027417">
    <property type="entry name" value="P-loop_NTPase"/>
</dbReference>
<accession>A0A5M9ZHL8</accession>
<evidence type="ECO:0000313" key="2">
    <source>
        <dbReference type="Proteomes" id="UP000410049"/>
    </source>
</evidence>
<evidence type="ECO:0000313" key="1">
    <source>
        <dbReference type="EMBL" id="KAA8826998.1"/>
    </source>
</evidence>
<dbReference type="Proteomes" id="UP000410049">
    <property type="component" value="Unassembled WGS sequence"/>
</dbReference>
<name>A0A5M9ZHL8_9BIFI</name>
<sequence length="788" mass="83820">MWFELIPAPRPEDDADDKGLFQRRAKAAADAIGLSSRPGWLDWWRHDDGCRLVVAGEHRWLEVSDRYGQPAAERFARAAGATARRCGEPDALGRPRVWAHAFVPRSATLARNARDEAPDADQARLDPADDVVVVLNVRRLGWIESARNSDWLGDEYNMQADISKLRGEGLGVCRVMAGAGDARTAMDQAKNAGNSLNLGLVPGLSAHVSRPGLGLALAALAVEALLALPALLWPGAPLWMLLAPFVWAAPMLAALVRWWLKRDSANDVDQRPRHWWAPFARTRMARASDLKTRSAGDDGDAGSKTRVHAYAYQRSTLPLPCGALVAVAAPPARRTASVAALTVMPDALKGMDGPILGVDAEGTSVRMSPDALYGGVFLMGEPGGGKSNMMHGLTGWAAKRHGTGDVLVDFESKGVDSIPILKRMVPRLLVVDVNDDASPMIDLLGAGSPHERAERFAGLMQAALGVQQIGPQSRFLLRDAVEVALLALGSPDWERRCHAAGVEPAGDWAGLAARLLARNGVADARALGRAARMATDSPDVAAAVERLHGGVTETGRPKLRDGEVVAVLRAPMNKMDLLASAPWLTAPGRRRLTWAAIVARSGAHPDARVAVNLGAALPVGADGRHRDMPDGVRRLVGALLFRGLKDEIVASCSGWQERGRRMRVTVDELTDVLGADDDGRGGNADILSWLREKGRAYGVELTVGTQNAMQLQGELLASVTSLMTVGSFVLRADLTAGPSAQAIGSEAAVVKGLPMHTILVRTVGPPPEVAGLPPMVLKVPHFDAGAGV</sequence>